<name>A0A6J4JT43_9BACT</name>
<protein>
    <submittedName>
        <fullName evidence="1">Uncharacterized protein</fullName>
    </submittedName>
</protein>
<dbReference type="EMBL" id="CADCTJ010001164">
    <property type="protein sequence ID" value="CAA9286839.1"/>
    <property type="molecule type" value="Genomic_DNA"/>
</dbReference>
<proteinExistence type="predicted"/>
<organism evidence="1">
    <name type="scientific">uncultured Adhaeribacter sp</name>
    <dbReference type="NCBI Taxonomy" id="448109"/>
    <lineage>
        <taxon>Bacteria</taxon>
        <taxon>Pseudomonadati</taxon>
        <taxon>Bacteroidota</taxon>
        <taxon>Cytophagia</taxon>
        <taxon>Cytophagales</taxon>
        <taxon>Hymenobacteraceae</taxon>
        <taxon>Adhaeribacter</taxon>
        <taxon>environmental samples</taxon>
    </lineage>
</organism>
<gene>
    <name evidence="1" type="ORF">AVDCRST_MAG95-3713</name>
</gene>
<accession>A0A6J4JT43</accession>
<sequence>MNMFAAKFLVALMLVKPMGQQGIFDTASL</sequence>
<evidence type="ECO:0000313" key="1">
    <source>
        <dbReference type="EMBL" id="CAA9286839.1"/>
    </source>
</evidence>
<reference evidence="1" key="1">
    <citation type="submission" date="2020-02" db="EMBL/GenBank/DDBJ databases">
        <authorList>
            <person name="Meier V. D."/>
        </authorList>
    </citation>
    <scope>NUCLEOTIDE SEQUENCE</scope>
    <source>
        <strain evidence="1">AVDCRST_MAG95</strain>
    </source>
</reference>
<dbReference type="AlphaFoldDB" id="A0A6J4JT43"/>